<dbReference type="GO" id="GO:0009231">
    <property type="term" value="P:riboflavin biosynthetic process"/>
    <property type="evidence" value="ECO:0007669"/>
    <property type="project" value="TreeGrafter"/>
</dbReference>
<gene>
    <name evidence="5" type="ORF">LCGC14_2216840</name>
</gene>
<dbReference type="AlphaFoldDB" id="A0A0F9DCD2"/>
<comment type="cofactor">
    <cofactor evidence="1">
        <name>Zn(2+)</name>
        <dbReference type="ChEBI" id="CHEBI:29105"/>
    </cofactor>
</comment>
<dbReference type="PANTHER" id="PTHR35005:SF1">
    <property type="entry name" value="2-AMINO-5-FORMYLAMINO-6-RIBOSYLAMINOPYRIMIDIN-4(3H)-ONE 5'-MONOPHOSPHATE DEFORMYLASE"/>
    <property type="match status" value="1"/>
</dbReference>
<dbReference type="Pfam" id="PF02633">
    <property type="entry name" value="Creatininase"/>
    <property type="match status" value="1"/>
</dbReference>
<dbReference type="PANTHER" id="PTHR35005">
    <property type="entry name" value="3-DEHYDRO-SCYLLO-INOSOSE HYDROLASE"/>
    <property type="match status" value="1"/>
</dbReference>
<dbReference type="Gene3D" id="3.40.50.10310">
    <property type="entry name" value="Creatininase"/>
    <property type="match status" value="1"/>
</dbReference>
<accession>A0A0F9DCD2</accession>
<dbReference type="InterPro" id="IPR003785">
    <property type="entry name" value="Creatininase/forma_Hydrolase"/>
</dbReference>
<dbReference type="GO" id="GO:0016811">
    <property type="term" value="F:hydrolase activity, acting on carbon-nitrogen (but not peptide) bonds, in linear amides"/>
    <property type="evidence" value="ECO:0007669"/>
    <property type="project" value="TreeGrafter"/>
</dbReference>
<keyword evidence="2" id="KW-0479">Metal-binding</keyword>
<proteinExistence type="predicted"/>
<name>A0A0F9DCD2_9ZZZZ</name>
<dbReference type="SUPFAM" id="SSF102215">
    <property type="entry name" value="Creatininase"/>
    <property type="match status" value="1"/>
</dbReference>
<evidence type="ECO:0008006" key="6">
    <source>
        <dbReference type="Google" id="ProtNLM"/>
    </source>
</evidence>
<evidence type="ECO:0000256" key="3">
    <source>
        <dbReference type="ARBA" id="ARBA00022801"/>
    </source>
</evidence>
<organism evidence="5">
    <name type="scientific">marine sediment metagenome</name>
    <dbReference type="NCBI Taxonomy" id="412755"/>
    <lineage>
        <taxon>unclassified sequences</taxon>
        <taxon>metagenomes</taxon>
        <taxon>ecological metagenomes</taxon>
    </lineage>
</organism>
<comment type="caution">
    <text evidence="5">The sequence shown here is derived from an EMBL/GenBank/DDBJ whole genome shotgun (WGS) entry which is preliminary data.</text>
</comment>
<dbReference type="GO" id="GO:0046872">
    <property type="term" value="F:metal ion binding"/>
    <property type="evidence" value="ECO:0007669"/>
    <property type="project" value="UniProtKB-KW"/>
</dbReference>
<evidence type="ECO:0000256" key="1">
    <source>
        <dbReference type="ARBA" id="ARBA00001947"/>
    </source>
</evidence>
<sequence>MYELSHMTWEEVAAAVNDGVNTALLPVGATEQHGPHMGCGMDSAIADTLCREVAKQTPVILLPTQPYGCSIGHSKKWPGTMALNPKTLIDVISDIGDWVASSGIKRLMLINGHVTNAAPLRCALEMLRARHDDLMIALVHTAQISDRIRKAHHDDAEDWHANQAETALMMALHPELVREDKLADADDPDRTDGCVFSHPVNRTSINGVTGKPSAATKADGEDLFSWMCEDLTQVVMKAIVEDPPLQHSYHQSLV</sequence>
<evidence type="ECO:0000313" key="5">
    <source>
        <dbReference type="EMBL" id="KKL59289.1"/>
    </source>
</evidence>
<evidence type="ECO:0000256" key="2">
    <source>
        <dbReference type="ARBA" id="ARBA00022723"/>
    </source>
</evidence>
<dbReference type="EMBL" id="LAZR01029538">
    <property type="protein sequence ID" value="KKL59289.1"/>
    <property type="molecule type" value="Genomic_DNA"/>
</dbReference>
<reference evidence="5" key="1">
    <citation type="journal article" date="2015" name="Nature">
        <title>Complex archaea that bridge the gap between prokaryotes and eukaryotes.</title>
        <authorList>
            <person name="Spang A."/>
            <person name="Saw J.H."/>
            <person name="Jorgensen S.L."/>
            <person name="Zaremba-Niedzwiedzka K."/>
            <person name="Martijn J."/>
            <person name="Lind A.E."/>
            <person name="van Eijk R."/>
            <person name="Schleper C."/>
            <person name="Guy L."/>
            <person name="Ettema T.J."/>
        </authorList>
    </citation>
    <scope>NUCLEOTIDE SEQUENCE</scope>
</reference>
<keyword evidence="3" id="KW-0378">Hydrolase</keyword>
<protein>
    <recommendedName>
        <fullName evidence="6">Creatininase</fullName>
    </recommendedName>
</protein>
<dbReference type="InterPro" id="IPR024087">
    <property type="entry name" value="Creatininase-like_sf"/>
</dbReference>
<evidence type="ECO:0000256" key="4">
    <source>
        <dbReference type="ARBA" id="ARBA00022833"/>
    </source>
</evidence>
<keyword evidence="4" id="KW-0862">Zinc</keyword>